<keyword evidence="1" id="KW-0812">Transmembrane</keyword>
<keyword evidence="1" id="KW-0472">Membrane</keyword>
<protein>
    <submittedName>
        <fullName evidence="2">DUF6090 family protein</fullName>
    </submittedName>
</protein>
<dbReference type="Pfam" id="PF19578">
    <property type="entry name" value="DUF6090"/>
    <property type="match status" value="1"/>
</dbReference>
<evidence type="ECO:0000313" key="2">
    <source>
        <dbReference type="EMBL" id="WOJ97331.1"/>
    </source>
</evidence>
<dbReference type="EMBL" id="CP136865">
    <property type="protein sequence ID" value="WOJ97331.1"/>
    <property type="molecule type" value="Genomic_DNA"/>
</dbReference>
<accession>A0ABZ0ID31</accession>
<gene>
    <name evidence="2" type="ORF">R0137_01880</name>
</gene>
<keyword evidence="1" id="KW-1133">Transmembrane helix</keyword>
<dbReference type="InterPro" id="IPR045749">
    <property type="entry name" value="DUF6090"/>
</dbReference>
<name>A0ABZ0ID31_9GAMM</name>
<dbReference type="RefSeq" id="WP_407328110.1">
    <property type="nucleotide sequence ID" value="NZ_CP136865.1"/>
</dbReference>
<keyword evidence="3" id="KW-1185">Reference proteome</keyword>
<reference evidence="2 3" key="1">
    <citation type="submission" date="2023-10" db="EMBL/GenBank/DDBJ databases">
        <title>Two novel species belonging to the OM43/NOR5 clade.</title>
        <authorList>
            <person name="Park M."/>
        </authorList>
    </citation>
    <scope>NUCLEOTIDE SEQUENCE [LARGE SCALE GENOMIC DNA]</scope>
    <source>
        <strain evidence="2 3">IMCC45268</strain>
    </source>
</reference>
<proteinExistence type="predicted"/>
<sequence length="244" mass="27871">MTILSRLQSRLSAPGRQALYFGRALSEIALIVIGILIAIQFDNWNERRSEKQLEQSYIHNLIEDLRFDVERSSAWFDRFDDKINGLQTAKDYYFGDLPAAQGPEFIKTIGFGGAGSRGRLLANNTTFEELLSTGNLRVIQDDELRAKIIDYYSQKKFVAGYADNLRSEYASYVNSSSPYSPRGGITFDARDLPVSLERFKQPRFLTMVNKELTFAYSVDNVMRLTVEDARDLAERLENYLEASE</sequence>
<evidence type="ECO:0000256" key="1">
    <source>
        <dbReference type="SAM" id="Phobius"/>
    </source>
</evidence>
<feature type="transmembrane region" description="Helical" evidence="1">
    <location>
        <begin position="20"/>
        <end position="41"/>
    </location>
</feature>
<evidence type="ECO:0000313" key="3">
    <source>
        <dbReference type="Proteomes" id="UP001626549"/>
    </source>
</evidence>
<dbReference type="Proteomes" id="UP001626549">
    <property type="component" value="Chromosome"/>
</dbReference>
<organism evidence="2 3">
    <name type="scientific">Congregibacter brevis</name>
    <dbReference type="NCBI Taxonomy" id="3081201"/>
    <lineage>
        <taxon>Bacteria</taxon>
        <taxon>Pseudomonadati</taxon>
        <taxon>Pseudomonadota</taxon>
        <taxon>Gammaproteobacteria</taxon>
        <taxon>Cellvibrionales</taxon>
        <taxon>Halieaceae</taxon>
        <taxon>Congregibacter</taxon>
    </lineage>
</organism>